<feature type="chain" id="PRO_5020623327" evidence="8">
    <location>
        <begin position="23"/>
        <end position="150"/>
    </location>
</feature>
<organism evidence="9 10">
    <name type="scientific">Sphaerotilus mobilis</name>
    <dbReference type="NCBI Taxonomy" id="47994"/>
    <lineage>
        <taxon>Bacteria</taxon>
        <taxon>Pseudomonadati</taxon>
        <taxon>Pseudomonadota</taxon>
        <taxon>Betaproteobacteria</taxon>
        <taxon>Burkholderiales</taxon>
        <taxon>Sphaerotilaceae</taxon>
        <taxon>Sphaerotilus</taxon>
    </lineage>
</organism>
<evidence type="ECO:0000256" key="1">
    <source>
        <dbReference type="ARBA" id="ARBA00022448"/>
    </source>
</evidence>
<evidence type="ECO:0000313" key="9">
    <source>
        <dbReference type="EMBL" id="RZS53201.1"/>
    </source>
</evidence>
<dbReference type="AlphaFoldDB" id="A0A4Q7LGM5"/>
<keyword evidence="1" id="KW-0813">Transport</keyword>
<evidence type="ECO:0000256" key="8">
    <source>
        <dbReference type="SAM" id="SignalP"/>
    </source>
</evidence>
<keyword evidence="10" id="KW-1185">Reference proteome</keyword>
<keyword evidence="5 6" id="KW-0408">Iron</keyword>
<evidence type="ECO:0000256" key="7">
    <source>
        <dbReference type="PIRSR" id="PIRSR000027-2"/>
    </source>
</evidence>
<evidence type="ECO:0000313" key="10">
    <source>
        <dbReference type="Proteomes" id="UP000293433"/>
    </source>
</evidence>
<proteinExistence type="predicted"/>
<feature type="binding site" description="axial binding residue" evidence="6">
    <location>
        <position position="144"/>
    </location>
    <ligand>
        <name>heme c</name>
        <dbReference type="ChEBI" id="CHEBI:61717"/>
    </ligand>
    <ligandPart>
        <name>Fe</name>
        <dbReference type="ChEBI" id="CHEBI:18248"/>
    </ligandPart>
</feature>
<dbReference type="InterPro" id="IPR010980">
    <property type="entry name" value="Cyt_c/b562"/>
</dbReference>
<gene>
    <name evidence="9" type="ORF">EV685_2828</name>
</gene>
<evidence type="ECO:0000256" key="6">
    <source>
        <dbReference type="PIRSR" id="PIRSR000027-1"/>
    </source>
</evidence>
<evidence type="ECO:0000256" key="4">
    <source>
        <dbReference type="ARBA" id="ARBA00022982"/>
    </source>
</evidence>
<dbReference type="OrthoDB" id="5520910at2"/>
<dbReference type="InterPro" id="IPR012127">
    <property type="entry name" value="Cyt_c_prime"/>
</dbReference>
<dbReference type="Proteomes" id="UP000293433">
    <property type="component" value="Unassembled WGS sequence"/>
</dbReference>
<dbReference type="GO" id="GO:0009055">
    <property type="term" value="F:electron transfer activity"/>
    <property type="evidence" value="ECO:0007669"/>
    <property type="project" value="InterPro"/>
</dbReference>
<dbReference type="EMBL" id="SGWV01000010">
    <property type="protein sequence ID" value="RZS53201.1"/>
    <property type="molecule type" value="Genomic_DNA"/>
</dbReference>
<dbReference type="GO" id="GO:0005506">
    <property type="term" value="F:iron ion binding"/>
    <property type="evidence" value="ECO:0007669"/>
    <property type="project" value="InterPro"/>
</dbReference>
<dbReference type="Pfam" id="PF01322">
    <property type="entry name" value="Cytochrom_C_2"/>
    <property type="match status" value="1"/>
</dbReference>
<dbReference type="PRINTS" id="PR00608">
    <property type="entry name" value="CYTCHROMECII"/>
</dbReference>
<feature type="signal peptide" evidence="8">
    <location>
        <begin position="1"/>
        <end position="22"/>
    </location>
</feature>
<keyword evidence="3 6" id="KW-0479">Metal-binding</keyword>
<comment type="caution">
    <text evidence="9">The sequence shown here is derived from an EMBL/GenBank/DDBJ whole genome shotgun (WGS) entry which is preliminary data.</text>
</comment>
<keyword evidence="2 7" id="KW-0349">Heme</keyword>
<evidence type="ECO:0000256" key="2">
    <source>
        <dbReference type="ARBA" id="ARBA00022617"/>
    </source>
</evidence>
<dbReference type="InterPro" id="IPR015984">
    <property type="entry name" value="Cyt_c_prime_subgr"/>
</dbReference>
<comment type="PTM">
    <text evidence="7">Binds 1 heme group per subunit.</text>
</comment>
<evidence type="ECO:0000256" key="3">
    <source>
        <dbReference type="ARBA" id="ARBA00022723"/>
    </source>
</evidence>
<dbReference type="RefSeq" id="WP_130482663.1">
    <property type="nucleotide sequence ID" value="NZ_SGWV01000010.1"/>
</dbReference>
<sequence>MKRLTLALSASLGLMLALPAAAQFQKPEDAIKYRKAAFTVMASHFGRLGPMAQGRVPFDAKVVADNIAIAATMSALPFAGFGAGTDKGDTKAKPEVWSEADKFAAAAKKMQDAMAALNVAAKSGNADQFKAAFGETGKTCKGCHDDFRKE</sequence>
<dbReference type="InterPro" id="IPR002321">
    <property type="entry name" value="Cyt_c_II"/>
</dbReference>
<keyword evidence="4" id="KW-0249">Electron transport</keyword>
<dbReference type="PROSITE" id="PS51009">
    <property type="entry name" value="CYTCII"/>
    <property type="match status" value="1"/>
</dbReference>
<dbReference type="GO" id="GO:0042597">
    <property type="term" value="C:periplasmic space"/>
    <property type="evidence" value="ECO:0007669"/>
    <property type="project" value="InterPro"/>
</dbReference>
<feature type="binding site" description="covalent" evidence="7">
    <location>
        <position position="143"/>
    </location>
    <ligand>
        <name>heme c</name>
        <dbReference type="ChEBI" id="CHEBI:61717"/>
    </ligand>
</feature>
<keyword evidence="8" id="KW-0732">Signal</keyword>
<feature type="binding site" description="covalent" evidence="7">
    <location>
        <position position="140"/>
    </location>
    <ligand>
        <name>heme c</name>
        <dbReference type="ChEBI" id="CHEBI:61717"/>
    </ligand>
</feature>
<dbReference type="GO" id="GO:0020037">
    <property type="term" value="F:heme binding"/>
    <property type="evidence" value="ECO:0007669"/>
    <property type="project" value="InterPro"/>
</dbReference>
<dbReference type="Gene3D" id="1.20.120.10">
    <property type="entry name" value="Cytochrome c/b562"/>
    <property type="match status" value="1"/>
</dbReference>
<protein>
    <submittedName>
        <fullName evidence="9">Cytochrome c556</fullName>
    </submittedName>
</protein>
<reference evidence="9 10" key="1">
    <citation type="submission" date="2019-02" db="EMBL/GenBank/DDBJ databases">
        <title>Genomic Encyclopedia of Type Strains, Phase IV (KMG-IV): sequencing the most valuable type-strain genomes for metagenomic binning, comparative biology and taxonomic classification.</title>
        <authorList>
            <person name="Goeker M."/>
        </authorList>
    </citation>
    <scope>NUCLEOTIDE SEQUENCE [LARGE SCALE GENOMIC DNA]</scope>
    <source>
        <strain evidence="9 10">DSM 10617</strain>
    </source>
</reference>
<evidence type="ECO:0000256" key="5">
    <source>
        <dbReference type="ARBA" id="ARBA00023004"/>
    </source>
</evidence>
<dbReference type="SUPFAM" id="SSF47175">
    <property type="entry name" value="Cytochromes"/>
    <property type="match status" value="1"/>
</dbReference>
<name>A0A4Q7LGM5_9BURK</name>
<dbReference type="GO" id="GO:0022900">
    <property type="term" value="P:electron transport chain"/>
    <property type="evidence" value="ECO:0007669"/>
    <property type="project" value="InterPro"/>
</dbReference>
<dbReference type="PIRSF" id="PIRSF000027">
    <property type="entry name" value="Cytc_c_prime"/>
    <property type="match status" value="1"/>
</dbReference>
<accession>A0A4Q7LGM5</accession>